<dbReference type="GO" id="GO:0006396">
    <property type="term" value="P:RNA processing"/>
    <property type="evidence" value="ECO:0007669"/>
    <property type="project" value="InterPro"/>
</dbReference>
<feature type="binding site" evidence="7">
    <location>
        <position position="178"/>
    </location>
    <ligand>
        <name>S-adenosyl-L-methionine</name>
        <dbReference type="ChEBI" id="CHEBI:59789"/>
    </ligand>
</feature>
<dbReference type="Gene3D" id="3.30.70.1170">
    <property type="entry name" value="Sun protein, domain 3"/>
    <property type="match status" value="1"/>
</dbReference>
<dbReference type="InterPro" id="IPR023267">
    <property type="entry name" value="RCMT"/>
</dbReference>
<dbReference type="PRINTS" id="PR02008">
    <property type="entry name" value="RCMTFAMILY"/>
</dbReference>
<accession>A0A3T0D5Z7</accession>
<evidence type="ECO:0000313" key="9">
    <source>
        <dbReference type="EMBL" id="AZT90486.1"/>
    </source>
</evidence>
<dbReference type="EMBL" id="CP034791">
    <property type="protein sequence ID" value="AZT90486.1"/>
    <property type="molecule type" value="Genomic_DNA"/>
</dbReference>
<dbReference type="InterPro" id="IPR011023">
    <property type="entry name" value="Nop2p"/>
</dbReference>
<sequence>MNLPEEFLSKMKEILKDEFEDFVKVYDFDSYKGFRVNTAKVSVDEFMKRIGIEFEKVPWCEDGFYINDEIRLSKHPYYFAGLIYIQEPSAMFPVEALDVKEGEKVLDLCAAPGGKTIQIAAKIGPSGMLVSNDVKPSRIKALVKNVENLGLTNVVILNNKPKEIAESYGAYFDKILVDAPCSGEGMFRKDPAAAKKWTLNHPQKYVNLQRSIMTEVDELLKVGGEIVYSTCTFEPEENEGIIDWFLKKHKNYEVIEIEKYPGFSDGLEINGNLELKKTVRIYPHKVKGEGHFVCKLKKVKESGNEWVFEPQRHQVDKSDLEIFERFCHKHLNIDFKMFENRVFYKKADKLYLGYEGPFDKITPIRNGLLLGEVYKGRFYPSAHLISSLKFEDLKKVINFSVDDERLIRYLKGETIENVENLNGFVAVCVDGFTLGWGKAEGHIIKNYFPRGWRLE</sequence>
<evidence type="ECO:0000313" key="10">
    <source>
        <dbReference type="Proteomes" id="UP000282930"/>
    </source>
</evidence>
<dbReference type="GO" id="GO:0003723">
    <property type="term" value="F:RNA binding"/>
    <property type="evidence" value="ECO:0007669"/>
    <property type="project" value="UniProtKB-UniRule"/>
</dbReference>
<keyword evidence="10" id="KW-1185">Reference proteome</keyword>
<dbReference type="Pfam" id="PF17126">
    <property type="entry name" value="RsmF_methylt_CI"/>
    <property type="match status" value="1"/>
</dbReference>
<comment type="caution">
    <text evidence="7">Lacks conserved residue(s) required for the propagation of feature annotation.</text>
</comment>
<evidence type="ECO:0000256" key="5">
    <source>
        <dbReference type="ARBA" id="ARBA00022691"/>
    </source>
</evidence>
<keyword evidence="6 7" id="KW-0694">RNA-binding</keyword>
<dbReference type="InterPro" id="IPR027391">
    <property type="entry name" value="Nol1_Nop2_Fmu_2"/>
</dbReference>
<feature type="active site" description="Nucleophile" evidence="7">
    <location>
        <position position="231"/>
    </location>
</feature>
<dbReference type="InterPro" id="IPR029063">
    <property type="entry name" value="SAM-dependent_MTases_sf"/>
</dbReference>
<dbReference type="GO" id="GO:0001510">
    <property type="term" value="P:RNA methylation"/>
    <property type="evidence" value="ECO:0007669"/>
    <property type="project" value="InterPro"/>
</dbReference>
<reference evidence="9 10" key="1">
    <citation type="submission" date="2018-12" db="EMBL/GenBank/DDBJ databases">
        <title>Genome sequence from the cellulolytic species, Caldicellulosiruptor changbaiensis.</title>
        <authorList>
            <person name="Blumer-Schuette S.E."/>
            <person name="Mendoza C."/>
        </authorList>
    </citation>
    <scope>NUCLEOTIDE SEQUENCE [LARGE SCALE GENOMIC DNA]</scope>
    <source>
        <strain evidence="9 10">CBS-Z</strain>
    </source>
</reference>
<dbReference type="Pfam" id="PF17125">
    <property type="entry name" value="Methyltr_RsmF_N"/>
    <property type="match status" value="1"/>
</dbReference>
<name>A0A3T0D5Z7_9FIRM</name>
<dbReference type="CDD" id="cd02440">
    <property type="entry name" value="AdoMet_MTases"/>
    <property type="match status" value="1"/>
</dbReference>
<organism evidence="9 10">
    <name type="scientific">Caldicellulosiruptor changbaiensis</name>
    <dbReference type="NCBI Taxonomy" id="1222016"/>
    <lineage>
        <taxon>Bacteria</taxon>
        <taxon>Bacillati</taxon>
        <taxon>Bacillota</taxon>
        <taxon>Bacillota incertae sedis</taxon>
        <taxon>Caldicellulosiruptorales</taxon>
        <taxon>Caldicellulosiruptoraceae</taxon>
        <taxon>Caldicellulosiruptor</taxon>
    </lineage>
</organism>
<dbReference type="Pfam" id="PF01189">
    <property type="entry name" value="Methyltr_RsmB-F"/>
    <property type="match status" value="1"/>
</dbReference>
<gene>
    <name evidence="9" type="ORF">ELD05_07405</name>
</gene>
<keyword evidence="2" id="KW-0963">Cytoplasm</keyword>
<dbReference type="PANTHER" id="PTHR22807">
    <property type="entry name" value="NOP2 YEAST -RELATED NOL1/NOP2/FMU SUN DOMAIN-CONTAINING"/>
    <property type="match status" value="1"/>
</dbReference>
<dbReference type="PROSITE" id="PS01153">
    <property type="entry name" value="NOL1_NOP2_SUN"/>
    <property type="match status" value="1"/>
</dbReference>
<dbReference type="GO" id="GO:0008757">
    <property type="term" value="F:S-adenosylmethionine-dependent methyltransferase activity"/>
    <property type="evidence" value="ECO:0007669"/>
    <property type="project" value="InterPro"/>
</dbReference>
<dbReference type="InterPro" id="IPR018314">
    <property type="entry name" value="RsmB/NOL1/NOP2-like_CS"/>
</dbReference>
<dbReference type="Gene3D" id="3.40.50.150">
    <property type="entry name" value="Vaccinia Virus protein VP39"/>
    <property type="match status" value="1"/>
</dbReference>
<evidence type="ECO:0000256" key="2">
    <source>
        <dbReference type="ARBA" id="ARBA00022490"/>
    </source>
</evidence>
<evidence type="ECO:0000256" key="4">
    <source>
        <dbReference type="ARBA" id="ARBA00022679"/>
    </source>
</evidence>
<dbReference type="CDD" id="cd21147">
    <property type="entry name" value="RsmF_methylt_CTD1"/>
    <property type="match status" value="1"/>
</dbReference>
<dbReference type="AlphaFoldDB" id="A0A3T0D5Z7"/>
<comment type="similarity">
    <text evidence="1 7">Belongs to the class I-like SAM-binding methyltransferase superfamily. RsmB/NOP family.</text>
</comment>
<dbReference type="KEGG" id="ccha:ELD05_07405"/>
<evidence type="ECO:0000256" key="3">
    <source>
        <dbReference type="ARBA" id="ARBA00022603"/>
    </source>
</evidence>
<dbReference type="InterPro" id="IPR031341">
    <property type="entry name" value="Methyltr_RsmF_N"/>
</dbReference>
<dbReference type="Pfam" id="PF13636">
    <property type="entry name" value="Methyltranf_PUA"/>
    <property type="match status" value="1"/>
</dbReference>
<dbReference type="NCBIfam" id="TIGR00446">
    <property type="entry name" value="nop2p"/>
    <property type="match status" value="1"/>
</dbReference>
<dbReference type="Gene3D" id="2.30.130.60">
    <property type="match status" value="1"/>
</dbReference>
<evidence type="ECO:0000256" key="7">
    <source>
        <dbReference type="PROSITE-ProRule" id="PRU01023"/>
    </source>
</evidence>
<proteinExistence type="inferred from homology"/>
<dbReference type="InterPro" id="IPR001678">
    <property type="entry name" value="MeTrfase_RsmB-F_NOP2_dom"/>
</dbReference>
<protein>
    <submittedName>
        <fullName evidence="9">NOL1/NOP2/sun family putative RNA methylase</fullName>
    </submittedName>
</protein>
<feature type="binding site" evidence="7">
    <location>
        <begin position="109"/>
        <end position="115"/>
    </location>
    <ligand>
        <name>S-adenosyl-L-methionine</name>
        <dbReference type="ChEBI" id="CHEBI:59789"/>
    </ligand>
</feature>
<keyword evidence="5 7" id="KW-0949">S-adenosyl-L-methionine</keyword>
<keyword evidence="3 7" id="KW-0489">Methyltransferase</keyword>
<evidence type="ECO:0000256" key="6">
    <source>
        <dbReference type="ARBA" id="ARBA00022884"/>
    </source>
</evidence>
<dbReference type="SUPFAM" id="SSF53335">
    <property type="entry name" value="S-adenosyl-L-methionine-dependent methyltransferases"/>
    <property type="match status" value="1"/>
</dbReference>
<dbReference type="PROSITE" id="PS51686">
    <property type="entry name" value="SAM_MT_RSMB_NOP"/>
    <property type="match status" value="1"/>
</dbReference>
<dbReference type="PANTHER" id="PTHR22807:SF30">
    <property type="entry name" value="28S RRNA (CYTOSINE(4447)-C(5))-METHYLTRANSFERASE-RELATED"/>
    <property type="match status" value="1"/>
</dbReference>
<dbReference type="InterPro" id="IPR031340">
    <property type="entry name" value="RsmF_methylt_CI"/>
</dbReference>
<feature type="binding site" evidence="7">
    <location>
        <position position="133"/>
    </location>
    <ligand>
        <name>S-adenosyl-L-methionine</name>
        <dbReference type="ChEBI" id="CHEBI:59789"/>
    </ligand>
</feature>
<dbReference type="Proteomes" id="UP000282930">
    <property type="component" value="Chromosome"/>
</dbReference>
<dbReference type="InterPro" id="IPR049560">
    <property type="entry name" value="MeTrfase_RsmB-F_NOP2_cat"/>
</dbReference>
<dbReference type="RefSeq" id="WP_127351928.1">
    <property type="nucleotide sequence ID" value="NZ_CP034791.1"/>
</dbReference>
<dbReference type="GO" id="GO:0008173">
    <property type="term" value="F:RNA methyltransferase activity"/>
    <property type="evidence" value="ECO:0007669"/>
    <property type="project" value="InterPro"/>
</dbReference>
<keyword evidence="4 7" id="KW-0808">Transferase</keyword>
<feature type="domain" description="SAM-dependent MTase RsmB/NOP-type" evidence="8">
    <location>
        <begin position="19"/>
        <end position="299"/>
    </location>
</feature>
<evidence type="ECO:0000259" key="8">
    <source>
        <dbReference type="PROSITE" id="PS51686"/>
    </source>
</evidence>
<evidence type="ECO:0000256" key="1">
    <source>
        <dbReference type="ARBA" id="ARBA00007494"/>
    </source>
</evidence>